<dbReference type="GO" id="GO:0005524">
    <property type="term" value="F:ATP binding"/>
    <property type="evidence" value="ECO:0007669"/>
    <property type="project" value="UniProtKB-KW"/>
</dbReference>
<dbReference type="GO" id="GO:0016887">
    <property type="term" value="F:ATP hydrolysis activity"/>
    <property type="evidence" value="ECO:0007669"/>
    <property type="project" value="InterPro"/>
</dbReference>
<dbReference type="PROSITE" id="PS50893">
    <property type="entry name" value="ABC_TRANSPORTER_2"/>
    <property type="match status" value="1"/>
</dbReference>
<dbReference type="InterPro" id="IPR027417">
    <property type="entry name" value="P-loop_NTPase"/>
</dbReference>
<dbReference type="EMBL" id="LNZC01000027">
    <property type="protein sequence ID" value="KTD76670.1"/>
    <property type="molecule type" value="Genomic_DNA"/>
</dbReference>
<protein>
    <submittedName>
        <fullName evidence="5">ABC transporter ATP-binding protein</fullName>
    </submittedName>
</protein>
<sequence length="216" mass="24525">MASVIQLQNVNKAFADRVVFENLSYTFQKRAYHIIGKNGSGKSTLLRLIVGLDAPDSGFILINNRSYTAKNTIKPNNLFYVPDDLAVYPFLTGKELISWLAKARTQNDDEVNQIFERLELQAHLNTRISEMSFGTKKKFLLSSALIGQPDFIILDEPLNGLDKKSQRMMLTILQEKAANCGIILTSHHDDFFDELNPVRPELAEHRLFERTAQLVV</sequence>
<accession>A0A0W1A5Q3</accession>
<keyword evidence="6" id="KW-1185">Reference proteome</keyword>
<dbReference type="PATRIC" id="fig|45076.6.peg.2067"/>
<dbReference type="Gene3D" id="3.40.50.300">
    <property type="entry name" value="P-loop containing nucleotide triphosphate hydrolases"/>
    <property type="match status" value="1"/>
</dbReference>
<proteinExistence type="predicted"/>
<dbReference type="CDD" id="cd03230">
    <property type="entry name" value="ABC_DR_subfamily_A"/>
    <property type="match status" value="1"/>
</dbReference>
<dbReference type="RefSeq" id="WP_058493675.1">
    <property type="nucleotide sequence ID" value="NZ_CBCRUR010000003.1"/>
</dbReference>
<name>A0A0W1A5Q3_9GAMM</name>
<dbReference type="SUPFAM" id="SSF52540">
    <property type="entry name" value="P-loop containing nucleoside triphosphate hydrolases"/>
    <property type="match status" value="1"/>
</dbReference>
<reference evidence="5 6" key="1">
    <citation type="submission" date="2015-11" db="EMBL/GenBank/DDBJ databases">
        <title>Genomic analysis of 38 Legionella species identifies large and diverse effector repertoires.</title>
        <authorList>
            <person name="Burstein D."/>
            <person name="Amaro F."/>
            <person name="Zusman T."/>
            <person name="Lifshitz Z."/>
            <person name="Cohen O."/>
            <person name="Gilbert J.A."/>
            <person name="Pupko T."/>
            <person name="Shuman H.A."/>
            <person name="Segal G."/>
        </authorList>
    </citation>
    <scope>NUCLEOTIDE SEQUENCE [LARGE SCALE GENOMIC DNA]</scope>
    <source>
        <strain evidence="5 6">ATCC 49508</strain>
    </source>
</reference>
<evidence type="ECO:0000256" key="3">
    <source>
        <dbReference type="ARBA" id="ARBA00022840"/>
    </source>
</evidence>
<keyword evidence="2" id="KW-0547">Nucleotide-binding</keyword>
<evidence type="ECO:0000256" key="1">
    <source>
        <dbReference type="ARBA" id="ARBA00022448"/>
    </source>
</evidence>
<dbReference type="Proteomes" id="UP000054662">
    <property type="component" value="Unassembled WGS sequence"/>
</dbReference>
<dbReference type="PANTHER" id="PTHR42939">
    <property type="entry name" value="ABC TRANSPORTER ATP-BINDING PROTEIN ALBC-RELATED"/>
    <property type="match status" value="1"/>
</dbReference>
<dbReference type="OrthoDB" id="9781337at2"/>
<dbReference type="SMART" id="SM00382">
    <property type="entry name" value="AAA"/>
    <property type="match status" value="1"/>
</dbReference>
<evidence type="ECO:0000256" key="2">
    <source>
        <dbReference type="ARBA" id="ARBA00022741"/>
    </source>
</evidence>
<comment type="caution">
    <text evidence="5">The sequence shown here is derived from an EMBL/GenBank/DDBJ whole genome shotgun (WGS) entry which is preliminary data.</text>
</comment>
<keyword evidence="3 5" id="KW-0067">ATP-binding</keyword>
<organism evidence="5 6">
    <name type="scientific">Legionella worsleiensis</name>
    <dbReference type="NCBI Taxonomy" id="45076"/>
    <lineage>
        <taxon>Bacteria</taxon>
        <taxon>Pseudomonadati</taxon>
        <taxon>Pseudomonadota</taxon>
        <taxon>Gammaproteobacteria</taxon>
        <taxon>Legionellales</taxon>
        <taxon>Legionellaceae</taxon>
        <taxon>Legionella</taxon>
    </lineage>
</organism>
<evidence type="ECO:0000259" key="4">
    <source>
        <dbReference type="PROSITE" id="PS50893"/>
    </source>
</evidence>
<gene>
    <name evidence="5" type="ORF">Lwor_1895</name>
</gene>
<dbReference type="AlphaFoldDB" id="A0A0W1A5Q3"/>
<evidence type="ECO:0000313" key="6">
    <source>
        <dbReference type="Proteomes" id="UP000054662"/>
    </source>
</evidence>
<evidence type="ECO:0000313" key="5">
    <source>
        <dbReference type="EMBL" id="KTD76670.1"/>
    </source>
</evidence>
<dbReference type="Pfam" id="PF00005">
    <property type="entry name" value="ABC_tran"/>
    <property type="match status" value="1"/>
</dbReference>
<dbReference type="PANTHER" id="PTHR42939:SF1">
    <property type="entry name" value="ABC TRANSPORTER ATP-BINDING PROTEIN ALBC-RELATED"/>
    <property type="match status" value="1"/>
</dbReference>
<keyword evidence="1" id="KW-0813">Transport</keyword>
<dbReference type="InterPro" id="IPR003439">
    <property type="entry name" value="ABC_transporter-like_ATP-bd"/>
</dbReference>
<dbReference type="InterPro" id="IPR003593">
    <property type="entry name" value="AAA+_ATPase"/>
</dbReference>
<dbReference type="STRING" id="45076.Lwor_1895"/>
<dbReference type="InterPro" id="IPR051782">
    <property type="entry name" value="ABC_Transporter_VariousFunc"/>
</dbReference>
<feature type="domain" description="ABC transporter" evidence="4">
    <location>
        <begin position="5"/>
        <end position="215"/>
    </location>
</feature>